<proteinExistence type="predicted"/>
<keyword evidence="3" id="KW-1185">Reference proteome</keyword>
<dbReference type="EMBL" id="FZNZ01000016">
    <property type="protein sequence ID" value="SNR87085.1"/>
    <property type="molecule type" value="Genomic_DNA"/>
</dbReference>
<sequence>MKATKLFIYLLLALPAFFLQSCQTEEDNVFDKPYSERMGEFLQKAQDTLTASQYGWVLDYYPQSNQVYGGVAYTIKFTHDDAIVRYEKNPDDGEVKSLYKMKEDDGPVLSFDTYNAFLHKYATPKKGEYRGMEGDFEFVIDEIKADYIKVHGKRSLNTMYLRKLSEPATDYIEQVTDLTNLFVFSDFNLSIGGKTYTLVITDRDNRQLAIYDGNTPIAESAYTFTDRGIRLYEPITINGAVVYDLTFDKETAKLSGNGVQTTSSKIDVNVIANLIGTIDVSNGAKKIKKTIPYLSWLNVSCDASWVHLTKEGNTLTIDVDANAIATKARGAKIKISNGIDEASAAVMQYDLSALMGYYELKMTSYVAGDNNKDVLKVNTRQARLRYEGSGANRKFYLNVSSPYGDDFVFPLTYVASAKAFLMQSGQNVITIRNSRATYYIANSFNIDANRGTGTDTDFYNLITFSVNENGDISASLCGPLFVKVNGQLRYVNLTTERFILNAYSSEPFSDDNIVAMLDMWINPVITKRSSSSSSAKPAILPEETSDNTLSLQMPQYLPNRIPSFDVDFSSRLTTSVAKQVKLNK</sequence>
<evidence type="ECO:0008006" key="4">
    <source>
        <dbReference type="Google" id="ProtNLM"/>
    </source>
</evidence>
<dbReference type="Proteomes" id="UP000198427">
    <property type="component" value="Unassembled WGS sequence"/>
</dbReference>
<name>A0AA94IUA9_9BACT</name>
<dbReference type="PROSITE" id="PS51257">
    <property type="entry name" value="PROKAR_LIPOPROTEIN"/>
    <property type="match status" value="1"/>
</dbReference>
<comment type="caution">
    <text evidence="2">The sequence shown here is derived from an EMBL/GenBank/DDBJ whole genome shotgun (WGS) entry which is preliminary data.</text>
</comment>
<reference evidence="2 3" key="1">
    <citation type="submission" date="2017-06" db="EMBL/GenBank/DDBJ databases">
        <authorList>
            <person name="Varghese N."/>
            <person name="Submissions S."/>
        </authorList>
    </citation>
    <scope>NUCLEOTIDE SEQUENCE [LARGE SCALE GENOMIC DNA]</scope>
    <source>
        <strain evidence="2 3">DSM 26989</strain>
    </source>
</reference>
<evidence type="ECO:0000313" key="2">
    <source>
        <dbReference type="EMBL" id="SNR87085.1"/>
    </source>
</evidence>
<gene>
    <name evidence="2" type="ORF">SAMN06265364_1166</name>
</gene>
<feature type="chain" id="PRO_5041679462" description="BACON domain-containing protein" evidence="1">
    <location>
        <begin position="22"/>
        <end position="584"/>
    </location>
</feature>
<dbReference type="AlphaFoldDB" id="A0AA94IUA9"/>
<protein>
    <recommendedName>
        <fullName evidence="4">BACON domain-containing protein</fullName>
    </recommendedName>
</protein>
<keyword evidence="1" id="KW-0732">Signal</keyword>
<dbReference type="InterPro" id="IPR025396">
    <property type="entry name" value="DUF4302"/>
</dbReference>
<dbReference type="RefSeq" id="WP_089366327.1">
    <property type="nucleotide sequence ID" value="NZ_FZNZ01000016.1"/>
</dbReference>
<accession>A0AA94IUA9</accession>
<feature type="signal peptide" evidence="1">
    <location>
        <begin position="1"/>
        <end position="21"/>
    </location>
</feature>
<evidence type="ECO:0000256" key="1">
    <source>
        <dbReference type="SAM" id="SignalP"/>
    </source>
</evidence>
<dbReference type="Pfam" id="PF14135">
    <property type="entry name" value="DUF4302"/>
    <property type="match status" value="1"/>
</dbReference>
<organism evidence="2 3">
    <name type="scientific">Prevotella jejuni</name>
    <dbReference type="NCBI Taxonomy" id="1177574"/>
    <lineage>
        <taxon>Bacteria</taxon>
        <taxon>Pseudomonadati</taxon>
        <taxon>Bacteroidota</taxon>
        <taxon>Bacteroidia</taxon>
        <taxon>Bacteroidales</taxon>
        <taxon>Prevotellaceae</taxon>
        <taxon>Prevotella</taxon>
    </lineage>
</organism>
<evidence type="ECO:0000313" key="3">
    <source>
        <dbReference type="Proteomes" id="UP000198427"/>
    </source>
</evidence>